<evidence type="ECO:0000259" key="6">
    <source>
        <dbReference type="PROSITE" id="PS51724"/>
    </source>
</evidence>
<dbReference type="GO" id="GO:0071555">
    <property type="term" value="P:cell wall organization"/>
    <property type="evidence" value="ECO:0007669"/>
    <property type="project" value="UniProtKB-KW"/>
</dbReference>
<dbReference type="SUPFAM" id="SSF50685">
    <property type="entry name" value="Barwin-like endoglucanases"/>
    <property type="match status" value="1"/>
</dbReference>
<dbReference type="Gene3D" id="2.40.40.10">
    <property type="entry name" value="RlpA-like domain"/>
    <property type="match status" value="1"/>
</dbReference>
<sequence length="274" mass="30921">MLSKSSIINFSISSSLMVASTFLFTGCFSSYSNGGYYGGSSGNYSGYRKIPHQQMKNSKAMHRATMRPYQIDGKWYYPTVAKVSDVQTGIASWYGPNFHARRTSNGEIYDMYAMTAAHKTLPMNTMVRVDNLENRRSVVVRINDRGPFVSGRIIDLSNKAARSIDMVKKGTAKVKLTVLGFHGKIAKSETEKKEVMSVGKYYVQVGAFRRYEGAKITQRKFENIIGKNYKVIIKEGYFEDKPINRVWVSGFRSEEEATDFKKRLGINGAMIIAH</sequence>
<evidence type="ECO:0000256" key="3">
    <source>
        <dbReference type="ARBA" id="ARBA00023316"/>
    </source>
</evidence>
<dbReference type="HAMAP" id="MF_02071">
    <property type="entry name" value="RlpA"/>
    <property type="match status" value="1"/>
</dbReference>
<dbReference type="AlphaFoldDB" id="A0AB33GY12"/>
<evidence type="ECO:0000256" key="4">
    <source>
        <dbReference type="HAMAP-Rule" id="MF_02071"/>
    </source>
</evidence>
<dbReference type="InterPro" id="IPR007730">
    <property type="entry name" value="SPOR-like_dom"/>
</dbReference>
<dbReference type="GO" id="GO:0005886">
    <property type="term" value="C:plasma membrane"/>
    <property type="evidence" value="ECO:0007669"/>
    <property type="project" value="UniProtKB-SubCell"/>
</dbReference>
<dbReference type="Gene3D" id="3.30.70.1070">
    <property type="entry name" value="Sporulation related repeat"/>
    <property type="match status" value="1"/>
</dbReference>
<keyword evidence="4" id="KW-0564">Palmitate</keyword>
<dbReference type="Pfam" id="PF05036">
    <property type="entry name" value="SPOR"/>
    <property type="match status" value="1"/>
</dbReference>
<dbReference type="PROSITE" id="PS51724">
    <property type="entry name" value="SPOR"/>
    <property type="match status" value="1"/>
</dbReference>
<protein>
    <recommendedName>
        <fullName evidence="4">Probable endolytic peptidoglycan transglycosylase RlpA</fullName>
        <ecNumber evidence="4">4.2.2.-</ecNumber>
    </recommendedName>
</protein>
<keyword evidence="4" id="KW-1003">Cell membrane</keyword>
<evidence type="ECO:0000256" key="5">
    <source>
        <dbReference type="RuleBase" id="RU003495"/>
    </source>
</evidence>
<dbReference type="PANTHER" id="PTHR34183:SF1">
    <property type="entry name" value="ENDOLYTIC PEPTIDOGLYCAN TRANSGLYCOSYLASE RLPA"/>
    <property type="match status" value="1"/>
</dbReference>
<accession>A0AB33GY12</accession>
<name>A0AB33GY12_9BACT</name>
<dbReference type="PANTHER" id="PTHR34183">
    <property type="entry name" value="ENDOLYTIC PEPTIDOGLYCAN TRANSGLYCOSYLASE RLPA"/>
    <property type="match status" value="1"/>
</dbReference>
<evidence type="ECO:0000256" key="2">
    <source>
        <dbReference type="ARBA" id="ARBA00023239"/>
    </source>
</evidence>
<keyword evidence="3 4" id="KW-0961">Cell wall biogenesis/degradation</keyword>
<dbReference type="NCBIfam" id="TIGR00413">
    <property type="entry name" value="rlpA"/>
    <property type="match status" value="1"/>
</dbReference>
<dbReference type="GO" id="GO:0008932">
    <property type="term" value="F:lytic endotransglycosylase activity"/>
    <property type="evidence" value="ECO:0007669"/>
    <property type="project" value="UniProtKB-UniRule"/>
</dbReference>
<dbReference type="PROSITE" id="PS51257">
    <property type="entry name" value="PROKAR_LIPOPROTEIN"/>
    <property type="match status" value="1"/>
</dbReference>
<dbReference type="InterPro" id="IPR036680">
    <property type="entry name" value="SPOR-like_sf"/>
</dbReference>
<keyword evidence="2 4" id="KW-0456">Lyase</keyword>
<keyword evidence="1" id="KW-0732">Signal</keyword>
<dbReference type="InterPro" id="IPR009009">
    <property type="entry name" value="RlpA-like_DPBB"/>
</dbReference>
<dbReference type="EC" id="4.2.2.-" evidence="4"/>
<comment type="subcellular location">
    <subcellularLocation>
        <location evidence="4">Cell membrane</location>
        <topology evidence="4">Lipid-anchor</topology>
    </subcellularLocation>
</comment>
<comment type="similarity">
    <text evidence="4 5">Belongs to the RlpA family.</text>
</comment>
<dbReference type="EMBL" id="CP032098">
    <property type="protein sequence ID" value="AXX92643.1"/>
    <property type="molecule type" value="Genomic_DNA"/>
</dbReference>
<dbReference type="GO" id="GO:0000270">
    <property type="term" value="P:peptidoglycan metabolic process"/>
    <property type="evidence" value="ECO:0007669"/>
    <property type="project" value="UniProtKB-UniRule"/>
</dbReference>
<dbReference type="GO" id="GO:0042834">
    <property type="term" value="F:peptidoglycan binding"/>
    <property type="evidence" value="ECO:0007669"/>
    <property type="project" value="InterPro"/>
</dbReference>
<comment type="function">
    <text evidence="4">Lytic transglycosylase with a strong preference for naked glycan strands that lack stem peptides.</text>
</comment>
<keyword evidence="4" id="KW-0472">Membrane</keyword>
<dbReference type="CDD" id="cd22268">
    <property type="entry name" value="DPBB_RlpA-like"/>
    <property type="match status" value="1"/>
</dbReference>
<evidence type="ECO:0000313" key="7">
    <source>
        <dbReference type="EMBL" id="AXX92643.1"/>
    </source>
</evidence>
<dbReference type="InterPro" id="IPR012997">
    <property type="entry name" value="RplA"/>
</dbReference>
<evidence type="ECO:0000313" key="8">
    <source>
        <dbReference type="Proteomes" id="UP000262712"/>
    </source>
</evidence>
<organism evidence="7 8">
    <name type="scientific">Malaciobacter molluscorum LMG 25693</name>
    <dbReference type="NCBI Taxonomy" id="870501"/>
    <lineage>
        <taxon>Bacteria</taxon>
        <taxon>Pseudomonadati</taxon>
        <taxon>Campylobacterota</taxon>
        <taxon>Epsilonproteobacteria</taxon>
        <taxon>Campylobacterales</taxon>
        <taxon>Arcobacteraceae</taxon>
        <taxon>Malaciobacter</taxon>
    </lineage>
</organism>
<dbReference type="SUPFAM" id="SSF110997">
    <property type="entry name" value="Sporulation related repeat"/>
    <property type="match status" value="1"/>
</dbReference>
<feature type="domain" description="SPOR" evidence="6">
    <location>
        <begin position="195"/>
        <end position="274"/>
    </location>
</feature>
<dbReference type="Pfam" id="PF03330">
    <property type="entry name" value="DPBB_1"/>
    <property type="match status" value="1"/>
</dbReference>
<gene>
    <name evidence="4 7" type="primary">rlpA</name>
    <name evidence="7" type="ORF">AMOL_1678</name>
</gene>
<evidence type="ECO:0000256" key="1">
    <source>
        <dbReference type="ARBA" id="ARBA00022729"/>
    </source>
</evidence>
<keyword evidence="4" id="KW-0449">Lipoprotein</keyword>
<dbReference type="Proteomes" id="UP000262712">
    <property type="component" value="Chromosome"/>
</dbReference>
<reference evidence="7 8" key="1">
    <citation type="submission" date="2018-08" db="EMBL/GenBank/DDBJ databases">
        <title>Complete genome of the Arcobacter molluscorum type strain LMG 25693.</title>
        <authorList>
            <person name="Miller W.G."/>
            <person name="Yee E."/>
            <person name="Bono J.L."/>
        </authorList>
    </citation>
    <scope>NUCLEOTIDE SEQUENCE [LARGE SCALE GENOMIC DNA]</scope>
    <source>
        <strain evidence="7 8">CECT 7696</strain>
    </source>
</reference>
<proteinExistence type="inferred from homology"/>
<dbReference type="InterPro" id="IPR036908">
    <property type="entry name" value="RlpA-like_sf"/>
</dbReference>
<dbReference type="KEGG" id="amol:AMOL_1678"/>
<dbReference type="InterPro" id="IPR034718">
    <property type="entry name" value="RlpA"/>
</dbReference>